<gene>
    <name evidence="1" type="ORF">CBM2594_B50325</name>
</gene>
<reference evidence="1 2" key="1">
    <citation type="submission" date="2018-01" db="EMBL/GenBank/DDBJ databases">
        <authorList>
            <person name="Clerissi C."/>
        </authorList>
    </citation>
    <scope>NUCLEOTIDE SEQUENCE [LARGE SCALE GENOMIC DNA]</scope>
    <source>
        <strain evidence="1">Cupriavidus taiwanensis STM 6021</strain>
    </source>
</reference>
<protein>
    <submittedName>
        <fullName evidence="1">Uncharacterized protein</fullName>
    </submittedName>
</protein>
<accession>A0A7Z7NP04</accession>
<name>A0A7Z7NP04_9BURK</name>
<dbReference type="AlphaFoldDB" id="A0A7Z7NP04"/>
<evidence type="ECO:0000313" key="2">
    <source>
        <dbReference type="Proteomes" id="UP000257139"/>
    </source>
</evidence>
<evidence type="ECO:0000313" key="1">
    <source>
        <dbReference type="EMBL" id="SPC23084.1"/>
    </source>
</evidence>
<sequence length="247" mass="27703">MAQQSGRRATGRIEKRGFGSTTAWDCGDTERVDDSGAVAKAEGSGDLVAIGAVVAQERIGQAKSAILGNLVKVTGLELADQFAYSALSHRPLRFRRFNIILEAPQHRLEGHNVFTQHNCAAQIGLRSFEIGAKRHTIRTSEIDCLLVLISLDICQFLFEFSPVFSQALFNTRTKKLRPSFVQFFVFFLPLQGIRQPTKRCGLHANSVPEKFFAQFWGNWPIYSQYCPQFSGFDLNMTLTCPILKILR</sequence>
<dbReference type="EMBL" id="LT978514">
    <property type="protein sequence ID" value="SPC23084.1"/>
    <property type="molecule type" value="Genomic_DNA"/>
</dbReference>
<organism evidence="1 2">
    <name type="scientific">Cupriavidus taiwanensis</name>
    <dbReference type="NCBI Taxonomy" id="164546"/>
    <lineage>
        <taxon>Bacteria</taxon>
        <taxon>Pseudomonadati</taxon>
        <taxon>Pseudomonadota</taxon>
        <taxon>Betaproteobacteria</taxon>
        <taxon>Burkholderiales</taxon>
        <taxon>Burkholderiaceae</taxon>
        <taxon>Cupriavidus</taxon>
    </lineage>
</organism>
<dbReference type="Proteomes" id="UP000257139">
    <property type="component" value="Chromosome CBM2594_b"/>
</dbReference>
<proteinExistence type="predicted"/>